<dbReference type="AlphaFoldDB" id="A0AAD1UEN3"/>
<comment type="caution">
    <text evidence="1">The sequence shown here is derived from an EMBL/GenBank/DDBJ whole genome shotgun (WGS) entry which is preliminary data.</text>
</comment>
<protein>
    <submittedName>
        <fullName evidence="1">Uncharacterized protein</fullName>
    </submittedName>
</protein>
<evidence type="ECO:0000313" key="1">
    <source>
        <dbReference type="EMBL" id="CAI2363743.1"/>
    </source>
</evidence>
<sequence>MMRQREKSQKNNLKYGILGQRVQPKNSLHKLESSVLAFENSNLDFKVGDRTETSPVNSRNVQILKLKGLNPERKRMNNSVEWSVRNHIQIPMKSILSHADPSQVKRSTGVKHKSRRKKFRRKIKQTYEINNELQYSSQKVIIFRLFRPLNFSS</sequence>
<organism evidence="1 2">
    <name type="scientific">Euplotes crassus</name>
    <dbReference type="NCBI Taxonomy" id="5936"/>
    <lineage>
        <taxon>Eukaryota</taxon>
        <taxon>Sar</taxon>
        <taxon>Alveolata</taxon>
        <taxon>Ciliophora</taxon>
        <taxon>Intramacronucleata</taxon>
        <taxon>Spirotrichea</taxon>
        <taxon>Hypotrichia</taxon>
        <taxon>Euplotida</taxon>
        <taxon>Euplotidae</taxon>
        <taxon>Moneuplotes</taxon>
    </lineage>
</organism>
<dbReference type="Proteomes" id="UP001295684">
    <property type="component" value="Unassembled WGS sequence"/>
</dbReference>
<proteinExistence type="predicted"/>
<gene>
    <name evidence="1" type="ORF">ECRASSUSDP1_LOCUS5080</name>
</gene>
<dbReference type="EMBL" id="CAMPGE010004892">
    <property type="protein sequence ID" value="CAI2363743.1"/>
    <property type="molecule type" value="Genomic_DNA"/>
</dbReference>
<accession>A0AAD1UEN3</accession>
<keyword evidence="2" id="KW-1185">Reference proteome</keyword>
<name>A0AAD1UEN3_EUPCR</name>
<reference evidence="1" key="1">
    <citation type="submission" date="2023-07" db="EMBL/GenBank/DDBJ databases">
        <authorList>
            <consortium name="AG Swart"/>
            <person name="Singh M."/>
            <person name="Singh A."/>
            <person name="Seah K."/>
            <person name="Emmerich C."/>
        </authorList>
    </citation>
    <scope>NUCLEOTIDE SEQUENCE</scope>
    <source>
        <strain evidence="1">DP1</strain>
    </source>
</reference>
<evidence type="ECO:0000313" key="2">
    <source>
        <dbReference type="Proteomes" id="UP001295684"/>
    </source>
</evidence>